<evidence type="ECO:0000313" key="1">
    <source>
        <dbReference type="EMBL" id="QOX62112.1"/>
    </source>
</evidence>
<gene>
    <name evidence="1" type="ORF">FRZ06_01480</name>
</gene>
<dbReference type="EMBL" id="CP042469">
    <property type="protein sequence ID" value="QOX62112.1"/>
    <property type="molecule type" value="Genomic_DNA"/>
</dbReference>
<evidence type="ECO:0000313" key="2">
    <source>
        <dbReference type="Proteomes" id="UP000594014"/>
    </source>
</evidence>
<keyword evidence="2" id="KW-1185">Reference proteome</keyword>
<proteinExistence type="predicted"/>
<sequence>MNLFSLARRNIRLNGKKYSMYLFSMGFSVFTVYTFLALMRNEIVKAAFRYDVRYQSLLSSFAVIILVFVLFFLISSNNSFIRARKKELSTYALFGMPNRRIGGLLFLETALVGLGMLAAGIGLGIFFSKLMAMILLEMTLVNFAGKINFSIDPAAVYQTAVLFGGIFCIMGLSGWRVVSRFELVDLFKADKVSEKKSKGSTAILILSVLLMGAGYFIAVNKNPYVVVVGSIPILILVILGTYLFFWGGLPKVLGMVKRKKALYYKGANLISVSAVSHRMRSVASVMATIAVLSAVAVTAVATGFTLYANAERNTYSNVGFDLTFKSGEETVQESISELLRKNDVKVLVDEELPLYETDTPKTSIEMDGMPLLTPGNPVRVYSESDFSKLVSLSKTALETASVASGEALFLFPYSPDRVEEAMIGQELDMSGFAIKVTEVGRSNISGFGMLNTLVLNDGDFAKLLDEGKLSPSFVDGKAIHAAVYNYEGALKNRQLNQDLKTVLESRGVKYSTAYGLYNESMETFGLICFIGFFMSGVFILMTASLLYFKQIMAAEEERHQYRTLRRIGLDVRTERQVVRRRLLPVFFIPLAMGILHSVFAMKTADTVVFSHMIPATNSYLYVLGFSAVMYGVYGLVYAIFYWITKSQYGRIVRS</sequence>
<reference evidence="1" key="1">
    <citation type="submission" date="2019-08" db="EMBL/GenBank/DDBJ databases">
        <title>Genome sequence of Clostridiales bacterium MT110.</title>
        <authorList>
            <person name="Cao J."/>
        </authorList>
    </citation>
    <scope>NUCLEOTIDE SEQUENCE</scope>
    <source>
        <strain evidence="1">MT110</strain>
    </source>
</reference>
<name>A0ACD1A700_9FIRM</name>
<organism evidence="1 2">
    <name type="scientific">Anoxybacterium hadale</name>
    <dbReference type="NCBI Taxonomy" id="3408580"/>
    <lineage>
        <taxon>Bacteria</taxon>
        <taxon>Bacillati</taxon>
        <taxon>Bacillota</taxon>
        <taxon>Clostridia</taxon>
        <taxon>Peptostreptococcales</taxon>
        <taxon>Anaerovoracaceae</taxon>
        <taxon>Anoxybacterium</taxon>
    </lineage>
</organism>
<dbReference type="Proteomes" id="UP000594014">
    <property type="component" value="Chromosome"/>
</dbReference>
<accession>A0ACD1A700</accession>
<protein>
    <submittedName>
        <fullName evidence="1">ABC transporter permease</fullName>
    </submittedName>
</protein>